<evidence type="ECO:0000256" key="6">
    <source>
        <dbReference type="ARBA" id="ARBA00023136"/>
    </source>
</evidence>
<evidence type="ECO:0000256" key="8">
    <source>
        <dbReference type="SAM" id="Phobius"/>
    </source>
</evidence>
<proteinExistence type="predicted"/>
<feature type="transmembrane region" description="Helical" evidence="8">
    <location>
        <begin position="242"/>
        <end position="264"/>
    </location>
</feature>
<accession>A0A4U5PES7</accession>
<comment type="subcellular location">
    <subcellularLocation>
        <location evidence="1">Membrane</location>
        <topology evidence="1">Multi-pass membrane protein</topology>
    </subcellularLocation>
</comment>
<evidence type="ECO:0000259" key="9">
    <source>
        <dbReference type="PROSITE" id="PS50922"/>
    </source>
</evidence>
<evidence type="ECO:0000256" key="2">
    <source>
        <dbReference type="ARBA" id="ARBA00004760"/>
    </source>
</evidence>
<reference evidence="10 11" key="2">
    <citation type="journal article" date="2019" name="G3 (Bethesda)">
        <title>Hybrid Assembly of the Genome of the Entomopathogenic Nematode Steinernema carpocapsae Identifies the X-Chromosome.</title>
        <authorList>
            <person name="Serra L."/>
            <person name="Macchietto M."/>
            <person name="Macias-Munoz A."/>
            <person name="McGill C.J."/>
            <person name="Rodriguez I.M."/>
            <person name="Rodriguez B."/>
            <person name="Murad R."/>
            <person name="Mortazavi A."/>
        </authorList>
    </citation>
    <scope>NUCLEOTIDE SEQUENCE [LARGE SCALE GENOMIC DNA]</scope>
    <source>
        <strain evidence="10 11">ALL</strain>
    </source>
</reference>
<dbReference type="GO" id="GO:0046513">
    <property type="term" value="P:ceramide biosynthetic process"/>
    <property type="evidence" value="ECO:0007669"/>
    <property type="project" value="InterPro"/>
</dbReference>
<evidence type="ECO:0000256" key="5">
    <source>
        <dbReference type="ARBA" id="ARBA00022989"/>
    </source>
</evidence>
<keyword evidence="4 7" id="KW-0812">Transmembrane</keyword>
<dbReference type="Proteomes" id="UP000298663">
    <property type="component" value="Unassembled WGS sequence"/>
</dbReference>
<comment type="pathway">
    <text evidence="3">Sphingolipid metabolism.</text>
</comment>
<dbReference type="PANTHER" id="PTHR12560:SF58">
    <property type="entry name" value="CERAMIDE SYNTHASE 1"/>
    <property type="match status" value="1"/>
</dbReference>
<evidence type="ECO:0000256" key="3">
    <source>
        <dbReference type="ARBA" id="ARBA00004991"/>
    </source>
</evidence>
<dbReference type="Pfam" id="PF03798">
    <property type="entry name" value="TRAM_LAG1_CLN8"/>
    <property type="match status" value="1"/>
</dbReference>
<protein>
    <recommendedName>
        <fullName evidence="9">TLC domain-containing protein</fullName>
    </recommendedName>
</protein>
<gene>
    <name evidence="10" type="ORF">L596_008831</name>
</gene>
<comment type="caution">
    <text evidence="10">The sequence shown here is derived from an EMBL/GenBank/DDBJ whole genome shotgun (WGS) entry which is preliminary data.</text>
</comment>
<keyword evidence="6 7" id="KW-0472">Membrane</keyword>
<keyword evidence="11" id="KW-1185">Reference proteome</keyword>
<evidence type="ECO:0000313" key="10">
    <source>
        <dbReference type="EMBL" id="TKR94564.1"/>
    </source>
</evidence>
<dbReference type="UniPathway" id="UPA00222"/>
<dbReference type="PROSITE" id="PS50922">
    <property type="entry name" value="TLC"/>
    <property type="match status" value="1"/>
</dbReference>
<dbReference type="EMBL" id="AZBU02000002">
    <property type="protein sequence ID" value="TKR94564.1"/>
    <property type="molecule type" value="Genomic_DNA"/>
</dbReference>
<dbReference type="InterPro" id="IPR006634">
    <property type="entry name" value="TLC-dom"/>
</dbReference>
<dbReference type="InterPro" id="IPR016439">
    <property type="entry name" value="Lag1/Lac1-like"/>
</dbReference>
<comment type="pathway">
    <text evidence="2">Lipid metabolism; sphingolipid metabolism.</text>
</comment>
<dbReference type="PIRSF" id="PIRSF005225">
    <property type="entry name" value="LAG1_LAC1"/>
    <property type="match status" value="1"/>
</dbReference>
<keyword evidence="5 8" id="KW-1133">Transmembrane helix</keyword>
<feature type="transmembrane region" description="Helical" evidence="8">
    <location>
        <begin position="112"/>
        <end position="135"/>
    </location>
</feature>
<evidence type="ECO:0000256" key="7">
    <source>
        <dbReference type="PROSITE-ProRule" id="PRU00205"/>
    </source>
</evidence>
<evidence type="ECO:0000313" key="11">
    <source>
        <dbReference type="Proteomes" id="UP000298663"/>
    </source>
</evidence>
<sequence>MLPPEYNLTDPRLYRVATTDYVTLVQLCHESLSHYLARFYKVRPDYRIPGTFFDDLASVDVSSVDVCLVVGLAVFFTVLRHHFTEGISKPLAAWWGIPILHIHKFPESLWKFFYYSLAWGFSFHVHILSGSYNTFYDPLSIWEPWASGRIPAVSWDIYAIYISQCAFYIHSIYATLYMDMWRKDSMMMFFHHFIALSLITLSYGSGHVLEGAFVLFLHDNTDLLLEMTKLCVYAKKRENGEFYRILDMLGNVFFVLFAIMWLVFRLYWYPLKFLYTTIYAGVYLAPQDSPFLPVIGSMLLILQMMNIYWFTFIVKMVIRVCRTGEEPEDNREWDTTAVSGIPREQLKQLAQEGKLPSVSIKKKKR</sequence>
<feature type="transmembrane region" description="Helical" evidence="8">
    <location>
        <begin position="61"/>
        <end position="79"/>
    </location>
</feature>
<organism evidence="10 11">
    <name type="scientific">Steinernema carpocapsae</name>
    <name type="common">Entomopathogenic nematode</name>
    <dbReference type="NCBI Taxonomy" id="34508"/>
    <lineage>
        <taxon>Eukaryota</taxon>
        <taxon>Metazoa</taxon>
        <taxon>Ecdysozoa</taxon>
        <taxon>Nematoda</taxon>
        <taxon>Chromadorea</taxon>
        <taxon>Rhabditida</taxon>
        <taxon>Tylenchina</taxon>
        <taxon>Panagrolaimomorpha</taxon>
        <taxon>Strongyloidoidea</taxon>
        <taxon>Steinernematidae</taxon>
        <taxon>Steinernema</taxon>
    </lineage>
</organism>
<dbReference type="GO" id="GO:0016020">
    <property type="term" value="C:membrane"/>
    <property type="evidence" value="ECO:0007669"/>
    <property type="project" value="UniProtKB-SubCell"/>
</dbReference>
<dbReference type="PANTHER" id="PTHR12560">
    <property type="entry name" value="LONGEVITY ASSURANCE FACTOR 1 LAG1"/>
    <property type="match status" value="1"/>
</dbReference>
<feature type="domain" description="TLC" evidence="9">
    <location>
        <begin position="118"/>
        <end position="322"/>
    </location>
</feature>
<feature type="transmembrane region" description="Helical" evidence="8">
    <location>
        <begin position="291"/>
        <end position="314"/>
    </location>
</feature>
<reference evidence="10 11" key="1">
    <citation type="journal article" date="2015" name="Genome Biol.">
        <title>Comparative genomics of Steinernema reveals deeply conserved gene regulatory networks.</title>
        <authorList>
            <person name="Dillman A.R."/>
            <person name="Macchietto M."/>
            <person name="Porter C.F."/>
            <person name="Rogers A."/>
            <person name="Williams B."/>
            <person name="Antoshechkin I."/>
            <person name="Lee M.M."/>
            <person name="Goodwin Z."/>
            <person name="Lu X."/>
            <person name="Lewis E.E."/>
            <person name="Goodrich-Blair H."/>
            <person name="Stock S.P."/>
            <person name="Adams B.J."/>
            <person name="Sternberg P.W."/>
            <person name="Mortazavi A."/>
        </authorList>
    </citation>
    <scope>NUCLEOTIDE SEQUENCE [LARGE SCALE GENOMIC DNA]</scope>
    <source>
        <strain evidence="10 11">ALL</strain>
    </source>
</reference>
<evidence type="ECO:0000256" key="4">
    <source>
        <dbReference type="ARBA" id="ARBA00022692"/>
    </source>
</evidence>
<dbReference type="GO" id="GO:0050291">
    <property type="term" value="F:sphingosine N-acyltransferase activity"/>
    <property type="evidence" value="ECO:0007669"/>
    <property type="project" value="InterPro"/>
</dbReference>
<dbReference type="STRING" id="34508.A0A4U5PES7"/>
<feature type="transmembrane region" description="Helical" evidence="8">
    <location>
        <begin position="155"/>
        <end position="177"/>
    </location>
</feature>
<name>A0A4U5PES7_STECR</name>
<evidence type="ECO:0000256" key="1">
    <source>
        <dbReference type="ARBA" id="ARBA00004141"/>
    </source>
</evidence>
<dbReference type="AlphaFoldDB" id="A0A4U5PES7"/>
<dbReference type="SMART" id="SM00724">
    <property type="entry name" value="TLC"/>
    <property type="match status" value="1"/>
</dbReference>
<dbReference type="OrthoDB" id="537032at2759"/>